<sequence>MATSSVMQSILVSPVAGDAKGLGSNRLSPYCRMPHQSRSSSVVVRCTAEDGQKEQAEPAATPSTPSPLPTPPPPPKAKVHLTSHCQHRFLRRVRIQWAGAQEDQRQARHDRLLRGGDHLGAIQGRGRVRPDIQRRDSVIPADHRYAVRSVADSSVQQSDRGVEVKRVLELRCCAVEREICYAGFGRIGFHRVCQGWGPCVAFKYAKIFDDTMPKGRFH</sequence>
<feature type="non-terminal residue" evidence="2">
    <location>
        <position position="1"/>
    </location>
</feature>
<dbReference type="AlphaFoldDB" id="A0A6A4LF02"/>
<dbReference type="Proteomes" id="UP000428333">
    <property type="component" value="Linkage Group LG09"/>
</dbReference>
<feature type="compositionally biased region" description="Basic and acidic residues" evidence="1">
    <location>
        <begin position="47"/>
        <end position="56"/>
    </location>
</feature>
<proteinExistence type="predicted"/>
<organism evidence="2 3">
    <name type="scientific">Rhododendron williamsianum</name>
    <dbReference type="NCBI Taxonomy" id="262921"/>
    <lineage>
        <taxon>Eukaryota</taxon>
        <taxon>Viridiplantae</taxon>
        <taxon>Streptophyta</taxon>
        <taxon>Embryophyta</taxon>
        <taxon>Tracheophyta</taxon>
        <taxon>Spermatophyta</taxon>
        <taxon>Magnoliopsida</taxon>
        <taxon>eudicotyledons</taxon>
        <taxon>Gunneridae</taxon>
        <taxon>Pentapetalae</taxon>
        <taxon>asterids</taxon>
        <taxon>Ericales</taxon>
        <taxon>Ericaceae</taxon>
        <taxon>Ericoideae</taxon>
        <taxon>Rhodoreae</taxon>
        <taxon>Rhododendron</taxon>
    </lineage>
</organism>
<evidence type="ECO:0000313" key="3">
    <source>
        <dbReference type="Proteomes" id="UP000428333"/>
    </source>
</evidence>
<protein>
    <submittedName>
        <fullName evidence="2">Uncharacterized protein</fullName>
    </submittedName>
</protein>
<keyword evidence="3" id="KW-1185">Reference proteome</keyword>
<feature type="compositionally biased region" description="Pro residues" evidence="1">
    <location>
        <begin position="64"/>
        <end position="76"/>
    </location>
</feature>
<evidence type="ECO:0000313" key="2">
    <source>
        <dbReference type="EMBL" id="KAE9453088.1"/>
    </source>
</evidence>
<dbReference type="EMBL" id="QEFC01002312">
    <property type="protein sequence ID" value="KAE9453088.1"/>
    <property type="molecule type" value="Genomic_DNA"/>
</dbReference>
<comment type="caution">
    <text evidence="2">The sequence shown here is derived from an EMBL/GenBank/DDBJ whole genome shotgun (WGS) entry which is preliminary data.</text>
</comment>
<gene>
    <name evidence="2" type="ORF">C3L33_15009</name>
</gene>
<evidence type="ECO:0000256" key="1">
    <source>
        <dbReference type="SAM" id="MobiDB-lite"/>
    </source>
</evidence>
<feature type="region of interest" description="Disordered" evidence="1">
    <location>
        <begin position="13"/>
        <end position="79"/>
    </location>
</feature>
<accession>A0A6A4LF02</accession>
<name>A0A6A4LF02_9ERIC</name>
<reference evidence="2 3" key="1">
    <citation type="journal article" date="2019" name="Genome Biol. Evol.">
        <title>The Rhododendron genome and chromosomal organization provide insight into shared whole-genome duplications across the heath family (Ericaceae).</title>
        <authorList>
            <person name="Soza V.L."/>
            <person name="Lindsley D."/>
            <person name="Waalkes A."/>
            <person name="Ramage E."/>
            <person name="Patwardhan R.P."/>
            <person name="Burton J.N."/>
            <person name="Adey A."/>
            <person name="Kumar A."/>
            <person name="Qiu R."/>
            <person name="Shendure J."/>
            <person name="Hall B."/>
        </authorList>
    </citation>
    <scope>NUCLEOTIDE SEQUENCE [LARGE SCALE GENOMIC DNA]</scope>
    <source>
        <strain evidence="2">RSF 1966-606</strain>
    </source>
</reference>